<dbReference type="Proteomes" id="UP000188268">
    <property type="component" value="Unassembled WGS sequence"/>
</dbReference>
<name>A0A1R3HJS0_COCAP</name>
<dbReference type="InterPro" id="IPR053318">
    <property type="entry name" value="GT64"/>
</dbReference>
<evidence type="ECO:0000313" key="7">
    <source>
        <dbReference type="Proteomes" id="UP000188268"/>
    </source>
</evidence>
<evidence type="ECO:0000256" key="1">
    <source>
        <dbReference type="ARBA" id="ARBA00008700"/>
    </source>
</evidence>
<evidence type="ECO:0000256" key="2">
    <source>
        <dbReference type="ARBA" id="ARBA00022679"/>
    </source>
</evidence>
<reference evidence="6 7" key="1">
    <citation type="submission" date="2013-09" db="EMBL/GenBank/DDBJ databases">
        <title>Corchorus capsularis genome sequencing.</title>
        <authorList>
            <person name="Alam M."/>
            <person name="Haque M.S."/>
            <person name="Islam M.S."/>
            <person name="Emdad E.M."/>
            <person name="Islam M.M."/>
            <person name="Ahmed B."/>
            <person name="Halim A."/>
            <person name="Hossen Q.M.M."/>
            <person name="Hossain M.Z."/>
            <person name="Ahmed R."/>
            <person name="Khan M.M."/>
            <person name="Islam R."/>
            <person name="Rashid M.M."/>
            <person name="Khan S.A."/>
            <person name="Rahman M.S."/>
            <person name="Alam M."/>
        </authorList>
    </citation>
    <scope>NUCLEOTIDE SEQUENCE [LARGE SCALE GENOMIC DNA]</scope>
    <source>
        <strain evidence="7">cv. CVL-1</strain>
        <tissue evidence="6">Whole seedling</tissue>
    </source>
</reference>
<dbReference type="OrthoDB" id="1733656at2759"/>
<dbReference type="STRING" id="210143.A0A1R3HJS0"/>
<dbReference type="PANTHER" id="PTHR48410">
    <property type="entry name" value="GLYCOSYLINOSITOL PHOSPHORYLCERAMIDE MANNOSYL TRANSFERASE 1"/>
    <property type="match status" value="1"/>
</dbReference>
<dbReference type="GO" id="GO:0016020">
    <property type="term" value="C:membrane"/>
    <property type="evidence" value="ECO:0007669"/>
    <property type="project" value="InterPro"/>
</dbReference>
<feature type="region of interest" description="Disordered" evidence="4">
    <location>
        <begin position="85"/>
        <end position="107"/>
    </location>
</feature>
<dbReference type="PANTHER" id="PTHR48410:SF1">
    <property type="entry name" value="GLYCOSYLINOSITOL PHOSPHORYLCERAMIDE MANNOSYL TRANSFERASE 1"/>
    <property type="match status" value="1"/>
</dbReference>
<keyword evidence="3" id="KW-1015">Disulfide bond</keyword>
<feature type="domain" description="Glycosyl transferase 64" evidence="5">
    <location>
        <begin position="47"/>
        <end position="87"/>
    </location>
</feature>
<evidence type="ECO:0000259" key="5">
    <source>
        <dbReference type="Pfam" id="PF09258"/>
    </source>
</evidence>
<evidence type="ECO:0000256" key="3">
    <source>
        <dbReference type="ARBA" id="ARBA00023157"/>
    </source>
</evidence>
<dbReference type="Pfam" id="PF09258">
    <property type="entry name" value="Glyco_transf_64"/>
    <property type="match status" value="1"/>
</dbReference>
<keyword evidence="2 6" id="KW-0808">Transferase</keyword>
<proteinExistence type="inferred from homology"/>
<organism evidence="6 7">
    <name type="scientific">Corchorus capsularis</name>
    <name type="common">Jute</name>
    <dbReference type="NCBI Taxonomy" id="210143"/>
    <lineage>
        <taxon>Eukaryota</taxon>
        <taxon>Viridiplantae</taxon>
        <taxon>Streptophyta</taxon>
        <taxon>Embryophyta</taxon>
        <taxon>Tracheophyta</taxon>
        <taxon>Spermatophyta</taxon>
        <taxon>Magnoliopsida</taxon>
        <taxon>eudicotyledons</taxon>
        <taxon>Gunneridae</taxon>
        <taxon>Pentapetalae</taxon>
        <taxon>rosids</taxon>
        <taxon>malvids</taxon>
        <taxon>Malvales</taxon>
        <taxon>Malvaceae</taxon>
        <taxon>Grewioideae</taxon>
        <taxon>Apeibeae</taxon>
        <taxon>Corchorus</taxon>
    </lineage>
</organism>
<keyword evidence="7" id="KW-1185">Reference proteome</keyword>
<evidence type="ECO:0000256" key="4">
    <source>
        <dbReference type="SAM" id="MobiDB-lite"/>
    </source>
</evidence>
<comment type="caution">
    <text evidence="6">The sequence shown here is derived from an EMBL/GenBank/DDBJ whole genome shotgun (WGS) entry which is preliminary data.</text>
</comment>
<accession>A0A1R3HJS0</accession>
<sequence length="143" mass="15559">MGLKEGFRFRDLICKFGGYSVPVAASTEVIEGGENCEASLGFSFSKSKIFEIDSTGISSLGGHGDRRTRCVNKFVAEFGQMPLIRNNESAGHRPSRTNHKSSPKPKAQPLFLTFSFPTKCLLRNPSFTSNLPNLTSNPLNGDG</sequence>
<comment type="similarity">
    <text evidence="1">Belongs to the glycosyltransferase 64 family.</text>
</comment>
<feature type="compositionally biased region" description="Basic residues" evidence="4">
    <location>
        <begin position="93"/>
        <end position="103"/>
    </location>
</feature>
<dbReference type="InterPro" id="IPR029044">
    <property type="entry name" value="Nucleotide-diphossugar_trans"/>
</dbReference>
<protein>
    <submittedName>
        <fullName evidence="6">EXTL2, alpha-1,4-N-acetylhexosaminyltransferase</fullName>
    </submittedName>
</protein>
<evidence type="ECO:0000313" key="6">
    <source>
        <dbReference type="EMBL" id="OMO70494.1"/>
    </source>
</evidence>
<dbReference type="InterPro" id="IPR015338">
    <property type="entry name" value="GT64_dom"/>
</dbReference>
<dbReference type="Gramene" id="OMO70494">
    <property type="protein sequence ID" value="OMO70494"/>
    <property type="gene ID" value="CCACVL1_18886"/>
</dbReference>
<dbReference type="AlphaFoldDB" id="A0A1R3HJS0"/>
<dbReference type="EMBL" id="AWWV01011799">
    <property type="protein sequence ID" value="OMO70494.1"/>
    <property type="molecule type" value="Genomic_DNA"/>
</dbReference>
<dbReference type="GO" id="GO:0016757">
    <property type="term" value="F:glycosyltransferase activity"/>
    <property type="evidence" value="ECO:0007669"/>
    <property type="project" value="InterPro"/>
</dbReference>
<gene>
    <name evidence="6" type="ORF">CCACVL1_18886</name>
</gene>
<dbReference type="Gene3D" id="3.90.550.10">
    <property type="entry name" value="Spore Coat Polysaccharide Biosynthesis Protein SpsA, Chain A"/>
    <property type="match status" value="1"/>
</dbReference>